<reference evidence="2" key="1">
    <citation type="journal article" date="2021" name="PeerJ">
        <title>Extensive microbial diversity within the chicken gut microbiome revealed by metagenomics and culture.</title>
        <authorList>
            <person name="Gilroy R."/>
            <person name="Ravi A."/>
            <person name="Getino M."/>
            <person name="Pursley I."/>
            <person name="Horton D.L."/>
            <person name="Alikhan N.F."/>
            <person name="Baker D."/>
            <person name="Gharbi K."/>
            <person name="Hall N."/>
            <person name="Watson M."/>
            <person name="Adriaenssens E.M."/>
            <person name="Foster-Nyarko E."/>
            <person name="Jarju S."/>
            <person name="Secka A."/>
            <person name="Antonio M."/>
            <person name="Oren A."/>
            <person name="Chaudhuri R.R."/>
            <person name="La Ragione R."/>
            <person name="Hildebrand F."/>
            <person name="Pallen M.J."/>
        </authorList>
    </citation>
    <scope>NUCLEOTIDE SEQUENCE</scope>
    <source>
        <strain evidence="2">1277</strain>
    </source>
</reference>
<dbReference type="GO" id="GO:0003676">
    <property type="term" value="F:nucleic acid binding"/>
    <property type="evidence" value="ECO:0007669"/>
    <property type="project" value="InterPro"/>
</dbReference>
<dbReference type="AlphaFoldDB" id="A0A921N057"/>
<feature type="domain" description="S1 motif" evidence="1">
    <location>
        <begin position="86"/>
        <end position="154"/>
    </location>
</feature>
<comment type="caution">
    <text evidence="2">The sequence shown here is derived from an EMBL/GenBank/DDBJ whole genome shotgun (WGS) entry which is preliminary data.</text>
</comment>
<sequence length="236" mass="26816">MYKYIMKKALIQDIVFDEFDKVDYINIFNANENKYLKVYSEEIGSISINTFRKNSLVDYVEINEEEASLKKAIPIKRKIVLHGLKNEKITSCMVTDTKEWGAFVSIMGISCVLRNCDFSNDLTAVKDIYKKGDTIEGIRFRKVSSKERISLEMKEKYTNPHSLSVKSLKKGNIVLGMVRNVKQDQNRCFVGISKGFDLLSSIPAGEKLYEGQKVVCRISGVNLDGYGIRGKILSIL</sequence>
<accession>A0A921N057</accession>
<evidence type="ECO:0000313" key="2">
    <source>
        <dbReference type="EMBL" id="HJG96471.1"/>
    </source>
</evidence>
<protein>
    <recommendedName>
        <fullName evidence="1">S1 motif domain-containing protein</fullName>
    </recommendedName>
</protein>
<dbReference type="InterPro" id="IPR003029">
    <property type="entry name" value="S1_domain"/>
</dbReference>
<name>A0A921N057_9FIRM</name>
<dbReference type="SUPFAM" id="SSF50249">
    <property type="entry name" value="Nucleic acid-binding proteins"/>
    <property type="match status" value="2"/>
</dbReference>
<dbReference type="EMBL" id="DYUB01000165">
    <property type="protein sequence ID" value="HJG96471.1"/>
    <property type="molecule type" value="Genomic_DNA"/>
</dbReference>
<organism evidence="2 3">
    <name type="scientific">Romboutsia timonensis</name>
    <dbReference type="NCBI Taxonomy" id="1776391"/>
    <lineage>
        <taxon>Bacteria</taxon>
        <taxon>Bacillati</taxon>
        <taxon>Bacillota</taxon>
        <taxon>Clostridia</taxon>
        <taxon>Peptostreptococcales</taxon>
        <taxon>Peptostreptococcaceae</taxon>
        <taxon>Romboutsia</taxon>
    </lineage>
</organism>
<dbReference type="Proteomes" id="UP000776700">
    <property type="component" value="Unassembled WGS sequence"/>
</dbReference>
<evidence type="ECO:0000259" key="1">
    <source>
        <dbReference type="PROSITE" id="PS50126"/>
    </source>
</evidence>
<gene>
    <name evidence="2" type="ORF">K8V90_05150</name>
</gene>
<dbReference type="PROSITE" id="PS50126">
    <property type="entry name" value="S1"/>
    <property type="match status" value="1"/>
</dbReference>
<evidence type="ECO:0000313" key="3">
    <source>
        <dbReference type="Proteomes" id="UP000776700"/>
    </source>
</evidence>
<reference evidence="2" key="2">
    <citation type="submission" date="2021-09" db="EMBL/GenBank/DDBJ databases">
        <authorList>
            <person name="Gilroy R."/>
        </authorList>
    </citation>
    <scope>NUCLEOTIDE SEQUENCE</scope>
    <source>
        <strain evidence="2">1277</strain>
    </source>
</reference>
<dbReference type="SMART" id="SM00316">
    <property type="entry name" value="S1"/>
    <property type="match status" value="2"/>
</dbReference>
<dbReference type="Gene3D" id="2.40.50.140">
    <property type="entry name" value="Nucleic acid-binding proteins"/>
    <property type="match status" value="1"/>
</dbReference>
<dbReference type="InterPro" id="IPR012340">
    <property type="entry name" value="NA-bd_OB-fold"/>
</dbReference>
<proteinExistence type="predicted"/>